<accession>A0A2K1YAM3</accession>
<protein>
    <submittedName>
        <fullName evidence="1">Uncharacterized protein</fullName>
    </submittedName>
</protein>
<keyword evidence="2" id="KW-1185">Reference proteome</keyword>
<dbReference type="Proteomes" id="UP000006729">
    <property type="component" value="Chromosome 12"/>
</dbReference>
<sequence>MLEDPETVLEDLGAMVVSLPLSSRADGLFLPSTPHDWPSSVGLAVSVFVTFCNNEGDQEGEIEERLVWFAWTKQQEKKVLMLPLRVLAVIDGHNSADGGRYGLWIWLSVVKKDKRFLKGEGYGL</sequence>
<evidence type="ECO:0000313" key="2">
    <source>
        <dbReference type="Proteomes" id="UP000006729"/>
    </source>
</evidence>
<dbReference type="AlphaFoldDB" id="A0A2K1YAM3"/>
<name>A0A2K1YAM3_POPTR</name>
<gene>
    <name evidence="1" type="ORF">POPTR_012G080600</name>
</gene>
<dbReference type="InParanoid" id="A0A2K1YAM3"/>
<evidence type="ECO:0000313" key="1">
    <source>
        <dbReference type="EMBL" id="PNT10073.1"/>
    </source>
</evidence>
<dbReference type="ExpressionAtlas" id="A0A2K1YAM3">
    <property type="expression patterns" value="baseline and differential"/>
</dbReference>
<dbReference type="EMBL" id="CM009301">
    <property type="protein sequence ID" value="PNT10073.1"/>
    <property type="molecule type" value="Genomic_DNA"/>
</dbReference>
<reference evidence="1 2" key="1">
    <citation type="journal article" date="2006" name="Science">
        <title>The genome of black cottonwood, Populus trichocarpa (Torr. &amp; Gray).</title>
        <authorList>
            <person name="Tuskan G.A."/>
            <person name="Difazio S."/>
            <person name="Jansson S."/>
            <person name="Bohlmann J."/>
            <person name="Grigoriev I."/>
            <person name="Hellsten U."/>
            <person name="Putnam N."/>
            <person name="Ralph S."/>
            <person name="Rombauts S."/>
            <person name="Salamov A."/>
            <person name="Schein J."/>
            <person name="Sterck L."/>
            <person name="Aerts A."/>
            <person name="Bhalerao R.R."/>
            <person name="Bhalerao R.P."/>
            <person name="Blaudez D."/>
            <person name="Boerjan W."/>
            <person name="Brun A."/>
            <person name="Brunner A."/>
            <person name="Busov V."/>
            <person name="Campbell M."/>
            <person name="Carlson J."/>
            <person name="Chalot M."/>
            <person name="Chapman J."/>
            <person name="Chen G.L."/>
            <person name="Cooper D."/>
            <person name="Coutinho P.M."/>
            <person name="Couturier J."/>
            <person name="Covert S."/>
            <person name="Cronk Q."/>
            <person name="Cunningham R."/>
            <person name="Davis J."/>
            <person name="Degroeve S."/>
            <person name="Dejardin A."/>
            <person name="Depamphilis C."/>
            <person name="Detter J."/>
            <person name="Dirks B."/>
            <person name="Dubchak I."/>
            <person name="Duplessis S."/>
            <person name="Ehlting J."/>
            <person name="Ellis B."/>
            <person name="Gendler K."/>
            <person name="Goodstein D."/>
            <person name="Gribskov M."/>
            <person name="Grimwood J."/>
            <person name="Groover A."/>
            <person name="Gunter L."/>
            <person name="Hamberger B."/>
            <person name="Heinze B."/>
            <person name="Helariutta Y."/>
            <person name="Henrissat B."/>
            <person name="Holligan D."/>
            <person name="Holt R."/>
            <person name="Huang W."/>
            <person name="Islam-Faridi N."/>
            <person name="Jones S."/>
            <person name="Jones-Rhoades M."/>
            <person name="Jorgensen R."/>
            <person name="Joshi C."/>
            <person name="Kangasjarvi J."/>
            <person name="Karlsson J."/>
            <person name="Kelleher C."/>
            <person name="Kirkpatrick R."/>
            <person name="Kirst M."/>
            <person name="Kohler A."/>
            <person name="Kalluri U."/>
            <person name="Larimer F."/>
            <person name="Leebens-Mack J."/>
            <person name="Leple J.C."/>
            <person name="Locascio P."/>
            <person name="Lou Y."/>
            <person name="Lucas S."/>
            <person name="Martin F."/>
            <person name="Montanini B."/>
            <person name="Napoli C."/>
            <person name="Nelson D.R."/>
            <person name="Nelson C."/>
            <person name="Nieminen K."/>
            <person name="Nilsson O."/>
            <person name="Pereda V."/>
            <person name="Peter G."/>
            <person name="Philippe R."/>
            <person name="Pilate G."/>
            <person name="Poliakov A."/>
            <person name="Razumovskaya J."/>
            <person name="Richardson P."/>
            <person name="Rinaldi C."/>
            <person name="Ritland K."/>
            <person name="Rouze P."/>
            <person name="Ryaboy D."/>
            <person name="Schmutz J."/>
            <person name="Schrader J."/>
            <person name="Segerman B."/>
            <person name="Shin H."/>
            <person name="Siddiqui A."/>
            <person name="Sterky F."/>
            <person name="Terry A."/>
            <person name="Tsai C.J."/>
            <person name="Uberbacher E."/>
            <person name="Unneberg P."/>
            <person name="Vahala J."/>
            <person name="Wall K."/>
            <person name="Wessler S."/>
            <person name="Yang G."/>
            <person name="Yin T."/>
            <person name="Douglas C."/>
            <person name="Marra M."/>
            <person name="Sandberg G."/>
            <person name="Van de Peer Y."/>
            <person name="Rokhsar D."/>
        </authorList>
    </citation>
    <scope>NUCLEOTIDE SEQUENCE [LARGE SCALE GENOMIC DNA]</scope>
    <source>
        <strain evidence="2">cv. Nisqually</strain>
    </source>
</reference>
<organism evidence="1 2">
    <name type="scientific">Populus trichocarpa</name>
    <name type="common">Western balsam poplar</name>
    <name type="synonym">Populus balsamifera subsp. trichocarpa</name>
    <dbReference type="NCBI Taxonomy" id="3694"/>
    <lineage>
        <taxon>Eukaryota</taxon>
        <taxon>Viridiplantae</taxon>
        <taxon>Streptophyta</taxon>
        <taxon>Embryophyta</taxon>
        <taxon>Tracheophyta</taxon>
        <taxon>Spermatophyta</taxon>
        <taxon>Magnoliopsida</taxon>
        <taxon>eudicotyledons</taxon>
        <taxon>Gunneridae</taxon>
        <taxon>Pentapetalae</taxon>
        <taxon>rosids</taxon>
        <taxon>fabids</taxon>
        <taxon>Malpighiales</taxon>
        <taxon>Salicaceae</taxon>
        <taxon>Saliceae</taxon>
        <taxon>Populus</taxon>
    </lineage>
</organism>
<proteinExistence type="predicted"/>